<dbReference type="SUPFAM" id="SSF51445">
    <property type="entry name" value="(Trans)glycosidases"/>
    <property type="match status" value="1"/>
</dbReference>
<evidence type="ECO:0000256" key="5">
    <source>
        <dbReference type="ARBA" id="ARBA00023295"/>
    </source>
</evidence>
<dbReference type="AlphaFoldDB" id="A0A7G9RHF1"/>
<feature type="domain" description="Glycoside hydrolase family 3 N-terminal" evidence="7">
    <location>
        <begin position="50"/>
        <end position="363"/>
    </location>
</feature>
<dbReference type="GO" id="GO:0004563">
    <property type="term" value="F:beta-N-acetylhexosaminidase activity"/>
    <property type="evidence" value="ECO:0007669"/>
    <property type="project" value="UniProtKB-EC"/>
</dbReference>
<dbReference type="Gene3D" id="3.20.20.300">
    <property type="entry name" value="Glycoside hydrolase, family 3, N-terminal domain"/>
    <property type="match status" value="1"/>
</dbReference>
<evidence type="ECO:0000256" key="1">
    <source>
        <dbReference type="ARBA" id="ARBA00001231"/>
    </source>
</evidence>
<evidence type="ECO:0000256" key="6">
    <source>
        <dbReference type="SAM" id="MobiDB-lite"/>
    </source>
</evidence>
<evidence type="ECO:0000256" key="4">
    <source>
        <dbReference type="ARBA" id="ARBA00022801"/>
    </source>
</evidence>
<evidence type="ECO:0000313" key="9">
    <source>
        <dbReference type="Proteomes" id="UP000515947"/>
    </source>
</evidence>
<dbReference type="KEGG" id="nmes:H9L09_12740"/>
<dbReference type="Proteomes" id="UP000515947">
    <property type="component" value="Chromosome"/>
</dbReference>
<evidence type="ECO:0000256" key="3">
    <source>
        <dbReference type="ARBA" id="ARBA00012663"/>
    </source>
</evidence>
<name>A0A7G9RHF1_9ACTN</name>
<accession>A0A7G9RHF1</accession>
<dbReference type="PANTHER" id="PTHR30480">
    <property type="entry name" value="BETA-HEXOSAMINIDASE-RELATED"/>
    <property type="match status" value="1"/>
</dbReference>
<dbReference type="InterPro" id="IPR001764">
    <property type="entry name" value="Glyco_hydro_3_N"/>
</dbReference>
<dbReference type="PROSITE" id="PS00775">
    <property type="entry name" value="GLYCOSYL_HYDROL_F3"/>
    <property type="match status" value="1"/>
</dbReference>
<keyword evidence="5" id="KW-0326">Glycosidase</keyword>
<keyword evidence="9" id="KW-1185">Reference proteome</keyword>
<organism evidence="8 9">
    <name type="scientific">Nocardioides mesophilus</name>
    <dbReference type="NCBI Taxonomy" id="433659"/>
    <lineage>
        <taxon>Bacteria</taxon>
        <taxon>Bacillati</taxon>
        <taxon>Actinomycetota</taxon>
        <taxon>Actinomycetes</taxon>
        <taxon>Propionibacteriales</taxon>
        <taxon>Nocardioidaceae</taxon>
        <taxon>Nocardioides</taxon>
    </lineage>
</organism>
<comment type="catalytic activity">
    <reaction evidence="1">
        <text>Hydrolysis of terminal non-reducing N-acetyl-D-hexosamine residues in N-acetyl-beta-D-hexosaminides.</text>
        <dbReference type="EC" id="3.2.1.52"/>
    </reaction>
</comment>
<dbReference type="EMBL" id="CP060713">
    <property type="protein sequence ID" value="QNN55026.1"/>
    <property type="molecule type" value="Genomic_DNA"/>
</dbReference>
<dbReference type="GO" id="GO:0005975">
    <property type="term" value="P:carbohydrate metabolic process"/>
    <property type="evidence" value="ECO:0007669"/>
    <property type="project" value="InterPro"/>
</dbReference>
<feature type="compositionally biased region" description="Polar residues" evidence="6">
    <location>
        <begin position="1"/>
        <end position="12"/>
    </location>
</feature>
<proteinExistence type="inferred from homology"/>
<protein>
    <recommendedName>
        <fullName evidence="3">beta-N-acetylhexosaminidase</fullName>
        <ecNumber evidence="3">3.2.1.52</ecNumber>
    </recommendedName>
</protein>
<dbReference type="PANTHER" id="PTHR30480:SF13">
    <property type="entry name" value="BETA-HEXOSAMINIDASE"/>
    <property type="match status" value="1"/>
</dbReference>
<feature type="region of interest" description="Disordered" evidence="6">
    <location>
        <begin position="1"/>
        <end position="32"/>
    </location>
</feature>
<dbReference type="GO" id="GO:0009254">
    <property type="term" value="P:peptidoglycan turnover"/>
    <property type="evidence" value="ECO:0007669"/>
    <property type="project" value="TreeGrafter"/>
</dbReference>
<dbReference type="InterPro" id="IPR017853">
    <property type="entry name" value="GH"/>
</dbReference>
<reference evidence="8 9" key="1">
    <citation type="submission" date="2020-08" db="EMBL/GenBank/DDBJ databases">
        <title>Genome sequence of Nocardioides mesophilus KACC 16243T.</title>
        <authorList>
            <person name="Hyun D.-W."/>
            <person name="Bae J.-W."/>
        </authorList>
    </citation>
    <scope>NUCLEOTIDE SEQUENCE [LARGE SCALE GENOMIC DNA]</scope>
    <source>
        <strain evidence="8 9">KACC 16243</strain>
    </source>
</reference>
<dbReference type="Pfam" id="PF00933">
    <property type="entry name" value="Glyco_hydro_3"/>
    <property type="match status" value="1"/>
</dbReference>
<comment type="similarity">
    <text evidence="2">Belongs to the glycosyl hydrolase 3 family.</text>
</comment>
<evidence type="ECO:0000259" key="7">
    <source>
        <dbReference type="Pfam" id="PF00933"/>
    </source>
</evidence>
<evidence type="ECO:0000313" key="8">
    <source>
        <dbReference type="EMBL" id="QNN55026.1"/>
    </source>
</evidence>
<gene>
    <name evidence="8" type="ORF">H9L09_12740</name>
</gene>
<sequence>MVRTATPPTASAVTGARTGTAHAAPLPIDTGWGPTAQEINRARALVGRLTLAERAGQVIYARYAGTAAPTDLVDRLHLGGIVVFADNYEDTDQIRASNATVQQAARRAGRDFPVGIGVDQEGGIVERVTGGTRFPAFMTAGAADDEALTRAAAQASGRELAGLGFNLDYAPDADVTIGRSDPTIGSRSAGSRPALVARQVVASARGYESTGVVPVLKHFPGHGSLTTDSHLALPVQRRSLSELQQRDLVPFKTAVAAGLPSIMVGHIDVRALDPGMPSSLSRKVVTGLLRDRLGFDGVVVTDSLAMHAVSDRFASGPAAVRALQAGNDVVLMPPSPKLARDGIVRAVREGRLSSARLVQAATRQVALLLHEQAAGLETAAPGSGSAASAAWSAAALTSVSGPCSGRLVGSRVSVSGPPTAVDRFRTAAAAAGLAVGRRGTTVRLIGYGGAAVRGDVVVATDTPYVLGDSAAPVRLATYGDTPGAMRALVDVLLGRAPAPGSLPVEVAGVPRSGC</sequence>
<dbReference type="InterPro" id="IPR019800">
    <property type="entry name" value="Glyco_hydro_3_AS"/>
</dbReference>
<dbReference type="InterPro" id="IPR036962">
    <property type="entry name" value="Glyco_hydro_3_N_sf"/>
</dbReference>
<keyword evidence="4" id="KW-0378">Hydrolase</keyword>
<evidence type="ECO:0000256" key="2">
    <source>
        <dbReference type="ARBA" id="ARBA00005336"/>
    </source>
</evidence>
<dbReference type="EC" id="3.2.1.52" evidence="3"/>
<dbReference type="InterPro" id="IPR050226">
    <property type="entry name" value="NagZ_Beta-hexosaminidase"/>
</dbReference>